<name>A0A8S5UGX2_9CAUD</name>
<evidence type="ECO:0000313" key="1">
    <source>
        <dbReference type="EMBL" id="DAF93733.1"/>
    </source>
</evidence>
<sequence length="77" mass="8671">MILCDRLDEFTGLSILVEASGVDPKNVMLMARDELRALVPAGSFYDFRTNDVIFYMGELDQQTIIYSCCGHFDLTGK</sequence>
<dbReference type="EMBL" id="BK016086">
    <property type="protein sequence ID" value="DAF93733.1"/>
    <property type="molecule type" value="Genomic_DNA"/>
</dbReference>
<reference evidence="1" key="1">
    <citation type="journal article" date="2021" name="Proc. Natl. Acad. Sci. U.S.A.">
        <title>A Catalog of Tens of Thousands of Viruses from Human Metagenomes Reveals Hidden Associations with Chronic Diseases.</title>
        <authorList>
            <person name="Tisza M.J."/>
            <person name="Buck C.B."/>
        </authorList>
    </citation>
    <scope>NUCLEOTIDE SEQUENCE</scope>
    <source>
        <strain evidence="1">Ctshb19</strain>
    </source>
</reference>
<protein>
    <submittedName>
        <fullName evidence="1">Uncharacterized protein</fullName>
    </submittedName>
</protein>
<proteinExistence type="predicted"/>
<organism evidence="1">
    <name type="scientific">Myoviridae sp. ctshb19</name>
    <dbReference type="NCBI Taxonomy" id="2825194"/>
    <lineage>
        <taxon>Viruses</taxon>
        <taxon>Duplodnaviria</taxon>
        <taxon>Heunggongvirae</taxon>
        <taxon>Uroviricota</taxon>
        <taxon>Caudoviricetes</taxon>
    </lineage>
</organism>
<accession>A0A8S5UGX2</accession>